<dbReference type="OrthoDB" id="1727284at2"/>
<evidence type="ECO:0000259" key="2">
    <source>
        <dbReference type="Pfam" id="PF02120"/>
    </source>
</evidence>
<dbReference type="PANTHER" id="PTHR37533:SF2">
    <property type="entry name" value="FLAGELLAR HOOK-LENGTH CONTROL PROTEIN"/>
    <property type="match status" value="1"/>
</dbReference>
<dbReference type="EMBL" id="FQVH01000008">
    <property type="protein sequence ID" value="SHE94862.1"/>
    <property type="molecule type" value="Genomic_DNA"/>
</dbReference>
<dbReference type="CDD" id="cd17470">
    <property type="entry name" value="T3SS_Flik_C"/>
    <property type="match status" value="1"/>
</dbReference>
<gene>
    <name evidence="3" type="ORF">SAMN02746089_01058</name>
</gene>
<name>A0A1M4XNR7_9THEO</name>
<evidence type="ECO:0000256" key="1">
    <source>
        <dbReference type="SAM" id="MobiDB-lite"/>
    </source>
</evidence>
<proteinExistence type="predicted"/>
<dbReference type="PANTHER" id="PTHR37533">
    <property type="entry name" value="FLAGELLAR HOOK-LENGTH CONTROL PROTEIN"/>
    <property type="match status" value="1"/>
</dbReference>
<dbReference type="Pfam" id="PF02120">
    <property type="entry name" value="Flg_hook"/>
    <property type="match status" value="1"/>
</dbReference>
<dbReference type="AlphaFoldDB" id="A0A1M4XNR7"/>
<dbReference type="RefSeq" id="WP_073342370.1">
    <property type="nucleotide sequence ID" value="NZ_FQVH01000008.1"/>
</dbReference>
<dbReference type="STRING" id="1121256.SAMN02746089_01058"/>
<dbReference type="Proteomes" id="UP000184088">
    <property type="component" value="Unassembled WGS sequence"/>
</dbReference>
<evidence type="ECO:0000313" key="3">
    <source>
        <dbReference type="EMBL" id="SHE94862.1"/>
    </source>
</evidence>
<accession>A0A1M4XNR7</accession>
<dbReference type="InterPro" id="IPR038610">
    <property type="entry name" value="FliK-like_C_sf"/>
</dbReference>
<dbReference type="InterPro" id="IPR052563">
    <property type="entry name" value="FliK"/>
</dbReference>
<dbReference type="Gene3D" id="3.30.750.140">
    <property type="match status" value="1"/>
</dbReference>
<organism evidence="3 4">
    <name type="scientific">Caldanaerobius fijiensis DSM 17918</name>
    <dbReference type="NCBI Taxonomy" id="1121256"/>
    <lineage>
        <taxon>Bacteria</taxon>
        <taxon>Bacillati</taxon>
        <taxon>Bacillota</taxon>
        <taxon>Clostridia</taxon>
        <taxon>Thermoanaerobacterales</taxon>
        <taxon>Thermoanaerobacteraceae</taxon>
        <taxon>Caldanaerobius</taxon>
    </lineage>
</organism>
<protein>
    <submittedName>
        <fullName evidence="3">Hook-length control protein FliK</fullName>
    </submittedName>
</protein>
<sequence>MIKGGLVCTVKNDKMSTVAAKDLQGITVKEYTEPNISFRKILTLSMDNQKGDSGDSIEDFVNILKSHGIEIMSLIGLLFNNNSIDNKMPLIEKMLTDNGIEVNQSLRNIILKFIENPELLLEVTEDFSQFNRLSGEMSQVTNSEFQKRQSEDVHNDDKITAKGTDMPSDSVIRLDKDILDAEGQQTPKVHIEIKGNQQNEKSEILLHQGTKEIFLEDIKGENKKQGETQYKGIFGGDRVLKVVQDFIQDFKAVIDDKTAPIVNVLKNQGNILQQSQESVLPVKAQDVISQIVNGARVSIDMGASKYSADIKLKPDYLGNISLKIEIDKGVMIAKFEVQNYQVKQIIESNLVQLRDALQSQGINVQNINVTVDTGMGGQLAQDHGNNQWKETGRYRFNEGKVAARNFDDMVIAFKGESGINYLV</sequence>
<feature type="compositionally biased region" description="Basic and acidic residues" evidence="1">
    <location>
        <begin position="145"/>
        <end position="160"/>
    </location>
</feature>
<keyword evidence="4" id="KW-1185">Reference proteome</keyword>
<feature type="domain" description="Flagellar hook-length control protein-like C-terminal" evidence="2">
    <location>
        <begin position="302"/>
        <end position="376"/>
    </location>
</feature>
<reference evidence="3 4" key="1">
    <citation type="submission" date="2016-11" db="EMBL/GenBank/DDBJ databases">
        <authorList>
            <person name="Jaros S."/>
            <person name="Januszkiewicz K."/>
            <person name="Wedrychowicz H."/>
        </authorList>
    </citation>
    <scope>NUCLEOTIDE SEQUENCE [LARGE SCALE GENOMIC DNA]</scope>
    <source>
        <strain evidence="3 4">DSM 17918</strain>
    </source>
</reference>
<dbReference type="InterPro" id="IPR021136">
    <property type="entry name" value="Flagellar_hook_control-like_C"/>
</dbReference>
<feature type="region of interest" description="Disordered" evidence="1">
    <location>
        <begin position="144"/>
        <end position="166"/>
    </location>
</feature>
<evidence type="ECO:0000313" key="4">
    <source>
        <dbReference type="Proteomes" id="UP000184088"/>
    </source>
</evidence>